<dbReference type="CDD" id="cd06260">
    <property type="entry name" value="DUF820-like"/>
    <property type="match status" value="1"/>
</dbReference>
<evidence type="ECO:0000313" key="3">
    <source>
        <dbReference type="Proteomes" id="UP000505210"/>
    </source>
</evidence>
<dbReference type="SUPFAM" id="SSF52980">
    <property type="entry name" value="Restriction endonuclease-like"/>
    <property type="match status" value="1"/>
</dbReference>
<keyword evidence="3" id="KW-1185">Reference proteome</keyword>
<dbReference type="InterPro" id="IPR012296">
    <property type="entry name" value="Nuclease_put_TT1808"/>
</dbReference>
<name>A0A6M8BK98_9CYAN</name>
<dbReference type="PANTHER" id="PTHR35400:SF1">
    <property type="entry name" value="SLR1083 PROTEIN"/>
    <property type="match status" value="1"/>
</dbReference>
<proteinExistence type="predicted"/>
<dbReference type="InterPro" id="IPR008538">
    <property type="entry name" value="Uma2"/>
</dbReference>
<dbReference type="RefSeq" id="WP_172357239.1">
    <property type="nucleotide sequence ID" value="NZ_CP053661.1"/>
</dbReference>
<keyword evidence="2" id="KW-0255">Endonuclease</keyword>
<dbReference type="AlphaFoldDB" id="A0A6M8BK98"/>
<keyword evidence="2" id="KW-0540">Nuclease</keyword>
<dbReference type="EMBL" id="CP053661">
    <property type="protein sequence ID" value="QKD83483.1"/>
    <property type="molecule type" value="Genomic_DNA"/>
</dbReference>
<dbReference type="PANTHER" id="PTHR35400">
    <property type="entry name" value="SLR1083 PROTEIN"/>
    <property type="match status" value="1"/>
</dbReference>
<protein>
    <submittedName>
        <fullName evidence="2">Uma2 family endonuclease</fullName>
    </submittedName>
</protein>
<dbReference type="Proteomes" id="UP000505210">
    <property type="component" value="Chromosome"/>
</dbReference>
<dbReference type="Gene3D" id="3.90.1570.10">
    <property type="entry name" value="tt1808, chain A"/>
    <property type="match status" value="1"/>
</dbReference>
<accession>A0A6M8BK98</accession>
<organism evidence="2 3">
    <name type="scientific">Thermoleptolyngbya sichuanensis A183</name>
    <dbReference type="NCBI Taxonomy" id="2737172"/>
    <lineage>
        <taxon>Bacteria</taxon>
        <taxon>Bacillati</taxon>
        <taxon>Cyanobacteriota</taxon>
        <taxon>Cyanophyceae</taxon>
        <taxon>Oculatellales</taxon>
        <taxon>Oculatellaceae</taxon>
        <taxon>Thermoleptolyngbya</taxon>
        <taxon>Thermoleptolyngbya sichuanensis</taxon>
    </lineage>
</organism>
<feature type="domain" description="Putative restriction endonuclease" evidence="1">
    <location>
        <begin position="18"/>
        <end position="186"/>
    </location>
</feature>
<gene>
    <name evidence="2" type="ORF">HPC62_15895</name>
</gene>
<evidence type="ECO:0000259" key="1">
    <source>
        <dbReference type="Pfam" id="PF05685"/>
    </source>
</evidence>
<evidence type="ECO:0000313" key="2">
    <source>
        <dbReference type="EMBL" id="QKD83483.1"/>
    </source>
</evidence>
<dbReference type="Pfam" id="PF05685">
    <property type="entry name" value="Uma2"/>
    <property type="match status" value="1"/>
</dbReference>
<keyword evidence="2" id="KW-0378">Hydrolase</keyword>
<dbReference type="InterPro" id="IPR011335">
    <property type="entry name" value="Restrct_endonuc-II-like"/>
</dbReference>
<dbReference type="KEGG" id="theu:HPC62_15895"/>
<dbReference type="GO" id="GO:0004519">
    <property type="term" value="F:endonuclease activity"/>
    <property type="evidence" value="ECO:0007669"/>
    <property type="project" value="UniProtKB-KW"/>
</dbReference>
<reference evidence="2 3" key="1">
    <citation type="submission" date="2020-05" db="EMBL/GenBank/DDBJ databases">
        <title>Complete genome sequence of of a novel Thermoleptolyngbya strain isolated from hot springs of Ganzi, Sichuan China.</title>
        <authorList>
            <person name="Tang J."/>
            <person name="Daroch M."/>
            <person name="Li L."/>
            <person name="Waleron K."/>
            <person name="Waleron M."/>
            <person name="Waleron M."/>
        </authorList>
    </citation>
    <scope>NUCLEOTIDE SEQUENCE [LARGE SCALE GENOMIC DNA]</scope>
    <source>
        <strain evidence="2 3">PKUAC-SCTA183</strain>
    </source>
</reference>
<sequence length="217" mass="23755">MVQLTPAQVTNAWVPASWEEFVRLTDDPAYAKAKGYYLNQQMRIETVGVGPDHARENTLLILVIGLYCGLNGIPIVGLTHCSYRKAGVQEAQPDISYYVGSRAALAPQGRAIANLDEVPPSDLAIEIADSSLADDLGTKRLLYEELDVAEYWVVDVSQSQIIAFQIANQGSRRIPVSQVLPGLELSVLQAALEQSKQAENSQVVAQLMAQFQRSREA</sequence>